<sequence>MALHGSFILNWEKRASCPLSPPGILWSPHFWASSAQRSNPMCSYLVFCDASRNHANDPVTTMLLHLMCMVCGRPLAPNTEGRVILPKHAGDRSIAISASENASQLLSRHGPPDSAFPHFVPTSIWPDLYLGNALSYRDCGRDQLPRPVMSCTGRAFLCAASAPAARTTENLLPVPLDRLYRKINSNKTMNTYLLGSEMR</sequence>
<organism evidence="1 2">
    <name type="scientific">Calocera viscosa (strain TUFC12733)</name>
    <dbReference type="NCBI Taxonomy" id="1330018"/>
    <lineage>
        <taxon>Eukaryota</taxon>
        <taxon>Fungi</taxon>
        <taxon>Dikarya</taxon>
        <taxon>Basidiomycota</taxon>
        <taxon>Agaricomycotina</taxon>
        <taxon>Dacrymycetes</taxon>
        <taxon>Dacrymycetales</taxon>
        <taxon>Dacrymycetaceae</taxon>
        <taxon>Calocera</taxon>
    </lineage>
</organism>
<accession>A0A167MWP7</accession>
<name>A0A167MWP7_CALVF</name>
<dbReference type="EMBL" id="KV417281">
    <property type="protein sequence ID" value="KZO97130.1"/>
    <property type="molecule type" value="Genomic_DNA"/>
</dbReference>
<keyword evidence="2" id="KW-1185">Reference proteome</keyword>
<proteinExistence type="predicted"/>
<evidence type="ECO:0000313" key="1">
    <source>
        <dbReference type="EMBL" id="KZO97130.1"/>
    </source>
</evidence>
<protein>
    <submittedName>
        <fullName evidence="1">Uncharacterized protein</fullName>
    </submittedName>
</protein>
<reference evidence="1 2" key="1">
    <citation type="journal article" date="2016" name="Mol. Biol. Evol.">
        <title>Comparative Genomics of Early-Diverging Mushroom-Forming Fungi Provides Insights into the Origins of Lignocellulose Decay Capabilities.</title>
        <authorList>
            <person name="Nagy L.G."/>
            <person name="Riley R."/>
            <person name="Tritt A."/>
            <person name="Adam C."/>
            <person name="Daum C."/>
            <person name="Floudas D."/>
            <person name="Sun H."/>
            <person name="Yadav J.S."/>
            <person name="Pangilinan J."/>
            <person name="Larsson K.H."/>
            <person name="Matsuura K."/>
            <person name="Barry K."/>
            <person name="Labutti K."/>
            <person name="Kuo R."/>
            <person name="Ohm R.A."/>
            <person name="Bhattacharya S.S."/>
            <person name="Shirouzu T."/>
            <person name="Yoshinaga Y."/>
            <person name="Martin F.M."/>
            <person name="Grigoriev I.V."/>
            <person name="Hibbett D.S."/>
        </authorList>
    </citation>
    <scope>NUCLEOTIDE SEQUENCE [LARGE SCALE GENOMIC DNA]</scope>
    <source>
        <strain evidence="1 2">TUFC12733</strain>
    </source>
</reference>
<dbReference type="Proteomes" id="UP000076738">
    <property type="component" value="Unassembled WGS sequence"/>
</dbReference>
<evidence type="ECO:0000313" key="2">
    <source>
        <dbReference type="Proteomes" id="UP000076738"/>
    </source>
</evidence>
<dbReference type="AlphaFoldDB" id="A0A167MWP7"/>
<gene>
    <name evidence="1" type="ORF">CALVIDRAFT_93794</name>
</gene>